<evidence type="ECO:0000313" key="2">
    <source>
        <dbReference type="EMBL" id="KAG0517896.1"/>
    </source>
</evidence>
<gene>
    <name evidence="1" type="ORF">BDA96_09G128300</name>
    <name evidence="2" type="ORF">BDA96_09G128400</name>
</gene>
<dbReference type="EMBL" id="CM027688">
    <property type="protein sequence ID" value="KAG0517895.1"/>
    <property type="molecule type" value="Genomic_DNA"/>
</dbReference>
<evidence type="ECO:0000313" key="1">
    <source>
        <dbReference type="EMBL" id="KAG0517895.1"/>
    </source>
</evidence>
<protein>
    <submittedName>
        <fullName evidence="1">Uncharacterized protein</fullName>
    </submittedName>
</protein>
<dbReference type="AlphaFoldDB" id="A0A921QBF9"/>
<sequence length="113" mass="12744">MKYTQRLIKQPKAIVLCAPTPLTPYILMSPLCSTRYLSHIDRYRSLSLTLLHPYCLPPPTVPPSTTTTNTKVNPNSFMPWIDLSAFCCPRAGIAEGTTYPKLRSTIRLVQRHA</sequence>
<accession>A0A921QBF9</accession>
<dbReference type="Proteomes" id="UP000807115">
    <property type="component" value="Chromosome 9"/>
</dbReference>
<name>A0A921QBF9_SORBI</name>
<proteinExistence type="predicted"/>
<comment type="caution">
    <text evidence="1">The sequence shown here is derived from an EMBL/GenBank/DDBJ whole genome shotgun (WGS) entry which is preliminary data.</text>
</comment>
<reference evidence="1" key="2">
    <citation type="submission" date="2020-10" db="EMBL/GenBank/DDBJ databases">
        <authorList>
            <person name="Cooper E.A."/>
            <person name="Brenton Z.W."/>
            <person name="Flinn B.S."/>
            <person name="Jenkins J."/>
            <person name="Shu S."/>
            <person name="Flowers D."/>
            <person name="Luo F."/>
            <person name="Wang Y."/>
            <person name="Xia P."/>
            <person name="Barry K."/>
            <person name="Daum C."/>
            <person name="Lipzen A."/>
            <person name="Yoshinaga Y."/>
            <person name="Schmutz J."/>
            <person name="Saski C."/>
            <person name="Vermerris W."/>
            <person name="Kresovich S."/>
        </authorList>
    </citation>
    <scope>NUCLEOTIDE SEQUENCE</scope>
</reference>
<dbReference type="EMBL" id="CM027688">
    <property type="protein sequence ID" value="KAG0517896.1"/>
    <property type="molecule type" value="Genomic_DNA"/>
</dbReference>
<organism evidence="1 3">
    <name type="scientific">Sorghum bicolor</name>
    <name type="common">Sorghum</name>
    <name type="synonym">Sorghum vulgare</name>
    <dbReference type="NCBI Taxonomy" id="4558"/>
    <lineage>
        <taxon>Eukaryota</taxon>
        <taxon>Viridiplantae</taxon>
        <taxon>Streptophyta</taxon>
        <taxon>Embryophyta</taxon>
        <taxon>Tracheophyta</taxon>
        <taxon>Spermatophyta</taxon>
        <taxon>Magnoliopsida</taxon>
        <taxon>Liliopsida</taxon>
        <taxon>Poales</taxon>
        <taxon>Poaceae</taxon>
        <taxon>PACMAD clade</taxon>
        <taxon>Panicoideae</taxon>
        <taxon>Andropogonodae</taxon>
        <taxon>Andropogoneae</taxon>
        <taxon>Sorghinae</taxon>
        <taxon>Sorghum</taxon>
    </lineage>
</organism>
<evidence type="ECO:0000313" key="3">
    <source>
        <dbReference type="Proteomes" id="UP000807115"/>
    </source>
</evidence>
<reference evidence="1" key="1">
    <citation type="journal article" date="2019" name="BMC Genomics">
        <title>A new reference genome for Sorghum bicolor reveals high levels of sequence similarity between sweet and grain genotypes: implications for the genetics of sugar metabolism.</title>
        <authorList>
            <person name="Cooper E.A."/>
            <person name="Brenton Z.W."/>
            <person name="Flinn B.S."/>
            <person name="Jenkins J."/>
            <person name="Shu S."/>
            <person name="Flowers D."/>
            <person name="Luo F."/>
            <person name="Wang Y."/>
            <person name="Xia P."/>
            <person name="Barry K."/>
            <person name="Daum C."/>
            <person name="Lipzen A."/>
            <person name="Yoshinaga Y."/>
            <person name="Schmutz J."/>
            <person name="Saski C."/>
            <person name="Vermerris W."/>
            <person name="Kresovich S."/>
        </authorList>
    </citation>
    <scope>NUCLEOTIDE SEQUENCE</scope>
</reference>